<evidence type="ECO:0000256" key="7">
    <source>
        <dbReference type="ARBA" id="ARBA00033408"/>
    </source>
</evidence>
<dbReference type="RefSeq" id="WP_094667674.1">
    <property type="nucleotide sequence ID" value="NZ_MWWW01000013.1"/>
</dbReference>
<keyword evidence="3" id="KW-0547">Nucleotide-binding</keyword>
<dbReference type="GO" id="GO:0006302">
    <property type="term" value="P:double-strand break repair"/>
    <property type="evidence" value="ECO:0007669"/>
    <property type="project" value="InterPro"/>
</dbReference>
<dbReference type="Proteomes" id="UP000216871">
    <property type="component" value="Unassembled WGS sequence"/>
</dbReference>
<dbReference type="CDD" id="cd03241">
    <property type="entry name" value="ABC_RecN"/>
    <property type="match status" value="1"/>
</dbReference>
<dbReference type="EMBL" id="MWWW01000013">
    <property type="protein sequence ID" value="OZG59661.1"/>
    <property type="molecule type" value="Genomic_DNA"/>
</dbReference>
<dbReference type="PANTHER" id="PTHR11059">
    <property type="entry name" value="DNA REPAIR PROTEIN RECN"/>
    <property type="match status" value="1"/>
</dbReference>
<organism evidence="11 12">
    <name type="scientific">Bifidobacterium myosotis</name>
    <dbReference type="NCBI Taxonomy" id="1630166"/>
    <lineage>
        <taxon>Bacteria</taxon>
        <taxon>Bacillati</taxon>
        <taxon>Actinomycetota</taxon>
        <taxon>Actinomycetes</taxon>
        <taxon>Bifidobacteriales</taxon>
        <taxon>Bifidobacteriaceae</taxon>
        <taxon>Bifidobacterium</taxon>
    </lineage>
</organism>
<dbReference type="GO" id="GO:0016887">
    <property type="term" value="F:ATP hydrolysis activity"/>
    <property type="evidence" value="ECO:0007669"/>
    <property type="project" value="InterPro"/>
</dbReference>
<evidence type="ECO:0000259" key="10">
    <source>
        <dbReference type="Pfam" id="PF13476"/>
    </source>
</evidence>
<keyword evidence="4 8" id="KW-0227">DNA damage</keyword>
<dbReference type="PIRSF" id="PIRSF003128">
    <property type="entry name" value="RecN"/>
    <property type="match status" value="1"/>
</dbReference>
<dbReference type="GO" id="GO:0043590">
    <property type="term" value="C:bacterial nucleoid"/>
    <property type="evidence" value="ECO:0007669"/>
    <property type="project" value="TreeGrafter"/>
</dbReference>
<feature type="compositionally biased region" description="Basic and acidic residues" evidence="9">
    <location>
        <begin position="463"/>
        <end position="474"/>
    </location>
</feature>
<dbReference type="SUPFAM" id="SSF52540">
    <property type="entry name" value="P-loop containing nucleoside triphosphate hydrolases"/>
    <property type="match status" value="1"/>
</dbReference>
<accession>A0A261FKI5</accession>
<feature type="region of interest" description="Disordered" evidence="9">
    <location>
        <begin position="462"/>
        <end position="486"/>
    </location>
</feature>
<dbReference type="InterPro" id="IPR038729">
    <property type="entry name" value="Rad50/SbcC_AAA"/>
</dbReference>
<dbReference type="GO" id="GO:0005524">
    <property type="term" value="F:ATP binding"/>
    <property type="evidence" value="ECO:0007669"/>
    <property type="project" value="UniProtKB-KW"/>
</dbReference>
<evidence type="ECO:0000256" key="3">
    <source>
        <dbReference type="ARBA" id="ARBA00022741"/>
    </source>
</evidence>
<comment type="caution">
    <text evidence="11">The sequence shown here is derived from an EMBL/GenBank/DDBJ whole genome shotgun (WGS) entry which is preliminary data.</text>
</comment>
<evidence type="ECO:0000256" key="5">
    <source>
        <dbReference type="ARBA" id="ARBA00022840"/>
    </source>
</evidence>
<proteinExistence type="inferred from homology"/>
<keyword evidence="6 8" id="KW-0234">DNA repair</keyword>
<dbReference type="OrthoDB" id="9806954at2"/>
<name>A0A261FKI5_9BIFI</name>
<reference evidence="11 12" key="1">
    <citation type="journal article" date="2017" name="BMC Genomics">
        <title>Comparative genomic and phylogenomic analyses of the Bifidobacteriaceae family.</title>
        <authorList>
            <person name="Lugli G.A."/>
            <person name="Milani C."/>
            <person name="Turroni F."/>
            <person name="Duranti S."/>
            <person name="Mancabelli L."/>
            <person name="Mangifesta M."/>
            <person name="Ferrario C."/>
            <person name="Modesto M."/>
            <person name="Mattarelli P."/>
            <person name="Jiri K."/>
            <person name="van Sinderen D."/>
            <person name="Ventura M."/>
        </authorList>
    </citation>
    <scope>NUCLEOTIDE SEQUENCE [LARGE SCALE GENOMIC DNA]</scope>
    <source>
        <strain evidence="11 12">DSM 100196</strain>
    </source>
</reference>
<gene>
    <name evidence="11" type="ORF">BMYO_1229</name>
</gene>
<dbReference type="GO" id="GO:0006310">
    <property type="term" value="P:DNA recombination"/>
    <property type="evidence" value="ECO:0007669"/>
    <property type="project" value="InterPro"/>
</dbReference>
<evidence type="ECO:0000256" key="6">
    <source>
        <dbReference type="ARBA" id="ARBA00023204"/>
    </source>
</evidence>
<evidence type="ECO:0000256" key="4">
    <source>
        <dbReference type="ARBA" id="ARBA00022763"/>
    </source>
</evidence>
<dbReference type="InterPro" id="IPR004604">
    <property type="entry name" value="DNA_recomb/repair_RecN"/>
</dbReference>
<dbReference type="GO" id="GO:0009432">
    <property type="term" value="P:SOS response"/>
    <property type="evidence" value="ECO:0007669"/>
    <property type="project" value="TreeGrafter"/>
</dbReference>
<feature type="domain" description="Rad50/SbcC-type AAA" evidence="10">
    <location>
        <begin position="5"/>
        <end position="91"/>
    </location>
</feature>
<protein>
    <recommendedName>
        <fullName evidence="2 8">DNA repair protein RecN</fullName>
    </recommendedName>
    <alternativeName>
        <fullName evidence="7 8">Recombination protein N</fullName>
    </alternativeName>
</protein>
<dbReference type="InterPro" id="IPR027417">
    <property type="entry name" value="P-loop_NTPase"/>
</dbReference>
<keyword evidence="5" id="KW-0067">ATP-binding</keyword>
<evidence type="ECO:0000256" key="9">
    <source>
        <dbReference type="SAM" id="MobiDB-lite"/>
    </source>
</evidence>
<evidence type="ECO:0000313" key="11">
    <source>
        <dbReference type="EMBL" id="OZG59661.1"/>
    </source>
</evidence>
<dbReference type="AlphaFoldDB" id="A0A261FKI5"/>
<feature type="compositionally biased region" description="Polar residues" evidence="9">
    <location>
        <begin position="476"/>
        <end position="486"/>
    </location>
</feature>
<evidence type="ECO:0000313" key="12">
    <source>
        <dbReference type="Proteomes" id="UP000216871"/>
    </source>
</evidence>
<keyword evidence="12" id="KW-1185">Reference proteome</keyword>
<evidence type="ECO:0000256" key="1">
    <source>
        <dbReference type="ARBA" id="ARBA00009441"/>
    </source>
</evidence>
<evidence type="ECO:0000256" key="2">
    <source>
        <dbReference type="ARBA" id="ARBA00021315"/>
    </source>
</evidence>
<dbReference type="Pfam" id="PF13476">
    <property type="entry name" value="AAA_23"/>
    <property type="match status" value="1"/>
</dbReference>
<evidence type="ECO:0000256" key="8">
    <source>
        <dbReference type="PIRNR" id="PIRNR003128"/>
    </source>
</evidence>
<dbReference type="Gene3D" id="3.40.50.300">
    <property type="entry name" value="P-loop containing nucleotide triphosphate hydrolases"/>
    <property type="match status" value="2"/>
</dbReference>
<sequence length="602" mass="63889">MLEELDIRNLGPIRQATITPAAGMTAITGETGAGKSMLLSALNLISGGPADAGRVSSGADEAWAQGIFAVHDDAEAASAARDAGVEAEDGELFLSRTVRAAGRSRAMLGGKGVPKSVLALVSGELVTIHGQAEQLRIASPSRQREFLDRAAGDDVELGAYREAWRALSAMDERLTRLRSQESSARQRADYLRESVEHINQVDPHPGEDDELKAKRDRIENAADIAEGVSRALAALDSSQMDYDSSGESAGASDLLLQAAQALRGIRASGDFGGLADRLESLNAELQDVVFALSGHLDEDFGDADLDALNARIHELGELTRRWGPSLADVIAWRDKAAFEIEDLDASPEKLAELESERERLYQAAVEAAGVLSRARSQAATRLAARVTAELESLAMSGASLEIRVTPRAEATDRCPLDQNGGDDIAFLFTPYEGSPQLPMGKSASGGELSRLMLALELSAADMHGGESRGEDGAKNESGNGSRTGSNASLSDMTFIFDEVDAGVGGKAAAELGRRLARLARTSQVIVVTHLAQVASWADSQFVVTKEPPDADYDEVGVITTVAEVTQEARVHEIARMLSGSESEASLDHARELLADSKLGNRH</sequence>
<dbReference type="PANTHER" id="PTHR11059:SF0">
    <property type="entry name" value="DNA REPAIR PROTEIN RECN"/>
    <property type="match status" value="1"/>
</dbReference>
<comment type="function">
    <text evidence="8">May be involved in recombinational repair of damaged DNA.</text>
</comment>
<comment type="similarity">
    <text evidence="1 8">Belongs to the RecN family.</text>
</comment>